<accession>A0A6M0SGT4</accession>
<evidence type="ECO:0008006" key="3">
    <source>
        <dbReference type="Google" id="ProtNLM"/>
    </source>
</evidence>
<evidence type="ECO:0000313" key="1">
    <source>
        <dbReference type="EMBL" id="NEZ67790.1"/>
    </source>
</evidence>
<gene>
    <name evidence="1" type="ORF">D0962_34395</name>
</gene>
<protein>
    <recommendedName>
        <fullName evidence="3">Toprim domain-containing protein</fullName>
    </recommendedName>
</protein>
<sequence>MSNTTHTLDTELATEHYTHLSEEGFTPDHIWEMEQKGVKSLTKIQSLKEGFKVWDAENNQYISSSGLKFPFTRTFAQIRCDNPPIRGGKPAKYLTPMKAHAEAMLPKGCLVITEGAKDAWAGTLHGHIPTGCLAGVSHTAKALQPDNKLIILFDSDGWKNPKVASALIKGAHHCNGKIQLVPELEGFPKGGLCEYFKAGYTAEEYQALLDTAMWPDQFLWEWSKRFANYPSRLRAECIRVAAKHAYLMGDVAA</sequence>
<organism evidence="1 2">
    <name type="scientific">Adonisia turfae CCMR0082</name>
    <dbReference type="NCBI Taxonomy" id="2304604"/>
    <lineage>
        <taxon>Bacteria</taxon>
        <taxon>Bacillati</taxon>
        <taxon>Cyanobacteriota</taxon>
        <taxon>Adonisia</taxon>
        <taxon>Adonisia turfae</taxon>
    </lineage>
</organism>
<proteinExistence type="predicted"/>
<dbReference type="Proteomes" id="UP000473574">
    <property type="component" value="Unassembled WGS sequence"/>
</dbReference>
<reference evidence="1 2" key="1">
    <citation type="journal article" date="2020" name="Microb. Ecol.">
        <title>Ecogenomics of the Marine Benthic Filamentous Cyanobacterium Adonisia.</title>
        <authorList>
            <person name="Walter J.M."/>
            <person name="Coutinho F.H."/>
            <person name="Leomil L."/>
            <person name="Hargreaves P.I."/>
            <person name="Campeao M.E."/>
            <person name="Vieira V.V."/>
            <person name="Silva B.S."/>
            <person name="Fistarol G.O."/>
            <person name="Salomon P.S."/>
            <person name="Sawabe T."/>
            <person name="Mino S."/>
            <person name="Hosokawa M."/>
            <person name="Miyashita H."/>
            <person name="Maruyama F."/>
            <person name="van Verk M.C."/>
            <person name="Dutilh B.E."/>
            <person name="Thompson C.C."/>
            <person name="Thompson F.L."/>
        </authorList>
    </citation>
    <scope>NUCLEOTIDE SEQUENCE [LARGE SCALE GENOMIC DNA]</scope>
    <source>
        <strain evidence="1 2">CCMR0082</strain>
    </source>
</reference>
<comment type="caution">
    <text evidence="1">The sequence shown here is derived from an EMBL/GenBank/DDBJ whole genome shotgun (WGS) entry which is preliminary data.</text>
</comment>
<dbReference type="AlphaFoldDB" id="A0A6M0SGT4"/>
<name>A0A6M0SGT4_9CYAN</name>
<dbReference type="EMBL" id="QZCE01000002">
    <property type="protein sequence ID" value="NEZ67790.1"/>
    <property type="molecule type" value="Genomic_DNA"/>
</dbReference>
<dbReference type="RefSeq" id="WP_163671077.1">
    <property type="nucleotide sequence ID" value="NZ_QZCE01000002.1"/>
</dbReference>
<evidence type="ECO:0000313" key="2">
    <source>
        <dbReference type="Proteomes" id="UP000473574"/>
    </source>
</evidence>